<protein>
    <submittedName>
        <fullName evidence="1">Uncharacterized protein</fullName>
    </submittedName>
</protein>
<evidence type="ECO:0000313" key="1">
    <source>
        <dbReference type="EMBL" id="CEM54187.1"/>
    </source>
</evidence>
<sequence>MGQASGVHSAAGAGALGDPSSILPEFLLGHQGATRGGASALSGLRAEPPSYTPSVFPFGLSSVPQAQVDFLIDAIRRDPPAFLQSLDERARSRDISMLPSECFRAVLTSSVRGEPEIQKKTCRRDSQCLSAVKDNLRPLVRRQDQRETGNGNFRQTQRLEQAILERCLIEEVKEAGDAVLLAVGIWEKGESEYSKYARWFGDSVSCYLEEMLDDEKSFRSGISDAVIQGAIPQIPEGRFCGSTSLSMLKHSDAAFFCGLPVCVSASSDGQASDFRPS</sequence>
<dbReference type="VEuPathDB" id="CryptoDB:Cvel_12586"/>
<reference evidence="1" key="1">
    <citation type="submission" date="2014-11" db="EMBL/GenBank/DDBJ databases">
        <authorList>
            <person name="Otto D Thomas"/>
            <person name="Naeem Raeece"/>
        </authorList>
    </citation>
    <scope>NUCLEOTIDE SEQUENCE</scope>
</reference>
<proteinExistence type="predicted"/>
<accession>A0A0G4IAW5</accession>
<name>A0A0G4IAW5_9ALVE</name>
<dbReference type="EMBL" id="CDMZ01005764">
    <property type="protein sequence ID" value="CEM54187.1"/>
    <property type="molecule type" value="Genomic_DNA"/>
</dbReference>
<organism evidence="1">
    <name type="scientific">Chromera velia CCMP2878</name>
    <dbReference type="NCBI Taxonomy" id="1169474"/>
    <lineage>
        <taxon>Eukaryota</taxon>
        <taxon>Sar</taxon>
        <taxon>Alveolata</taxon>
        <taxon>Colpodellida</taxon>
        <taxon>Chromeraceae</taxon>
        <taxon>Chromera</taxon>
    </lineage>
</organism>
<dbReference type="AlphaFoldDB" id="A0A0G4IAW5"/>
<gene>
    <name evidence="1" type="ORF">Cvel_12586</name>
</gene>